<name>A0A176WLY2_MARPO</name>
<evidence type="ECO:0000313" key="3">
    <source>
        <dbReference type="EMBL" id="OAE34049.1"/>
    </source>
</evidence>
<evidence type="ECO:0000256" key="1">
    <source>
        <dbReference type="SAM" id="MobiDB-lite"/>
    </source>
</evidence>
<dbReference type="Pfam" id="PF04081">
    <property type="entry name" value="DNA_pol_delta_4"/>
    <property type="match status" value="1"/>
</dbReference>
<dbReference type="Proteomes" id="UP001162541">
    <property type="component" value="Chromosome 1"/>
</dbReference>
<dbReference type="Proteomes" id="UP000077202">
    <property type="component" value="Unassembled WGS sequence"/>
</dbReference>
<dbReference type="InterPro" id="IPR007218">
    <property type="entry name" value="DNA_pol_delta_4"/>
</dbReference>
<reference evidence="2" key="2">
    <citation type="journal article" date="2019" name="Curr. Biol.">
        <title>Chromatin organization in early land plants reveals an ancestral association between H3K27me3, transposons, and constitutive heterochromatin.</title>
        <authorList>
            <person name="Montgomery S.A."/>
            <person name="Tanizawa Y."/>
            <person name="Galik B."/>
            <person name="Wang N."/>
            <person name="Ito T."/>
            <person name="Mochizuki T."/>
            <person name="Akimcheva S."/>
            <person name="Bowman J."/>
            <person name="Cognat V."/>
            <person name="Drouard L."/>
            <person name="Ekker H."/>
            <person name="Houng S."/>
            <person name="Kohchi T."/>
            <person name="Lin S."/>
            <person name="Liu L.D."/>
            <person name="Nakamura Y."/>
            <person name="Valeeva L.R."/>
            <person name="Shakirov E.V."/>
            <person name="Shippen D.E."/>
            <person name="Wei W."/>
            <person name="Yagura M."/>
            <person name="Yamaoka S."/>
            <person name="Yamato K.T."/>
            <person name="Liu C."/>
            <person name="Berger F."/>
        </authorList>
    </citation>
    <scope>NUCLEOTIDE SEQUENCE [LARGE SCALE GENOMIC DNA]</scope>
    <source>
        <strain evidence="2">Tak-1</strain>
    </source>
</reference>
<evidence type="ECO:0000313" key="2">
    <source>
        <dbReference type="EMBL" id="BBN00319.1"/>
    </source>
</evidence>
<dbReference type="GO" id="GO:0006261">
    <property type="term" value="P:DNA-templated DNA replication"/>
    <property type="evidence" value="ECO:0007669"/>
    <property type="project" value="TreeGrafter"/>
</dbReference>
<dbReference type="GO" id="GO:0000731">
    <property type="term" value="P:DNA synthesis involved in DNA repair"/>
    <property type="evidence" value="ECO:0007669"/>
    <property type="project" value="InterPro"/>
</dbReference>
<feature type="region of interest" description="Disordered" evidence="1">
    <location>
        <begin position="1"/>
        <end position="69"/>
    </location>
</feature>
<gene>
    <name evidence="3" type="ORF">AXG93_4142s1340</name>
    <name evidence="2" type="ORF">Mp_1g28120</name>
</gene>
<protein>
    <recommendedName>
        <fullName evidence="6">DNA polymerase delta subunit 4</fullName>
    </recommendedName>
</protein>
<organism evidence="3 4">
    <name type="scientific">Marchantia polymorpha subsp. ruderalis</name>
    <dbReference type="NCBI Taxonomy" id="1480154"/>
    <lineage>
        <taxon>Eukaryota</taxon>
        <taxon>Viridiplantae</taxon>
        <taxon>Streptophyta</taxon>
        <taxon>Embryophyta</taxon>
        <taxon>Marchantiophyta</taxon>
        <taxon>Marchantiopsida</taxon>
        <taxon>Marchantiidae</taxon>
        <taxon>Marchantiales</taxon>
        <taxon>Marchantiaceae</taxon>
        <taxon>Marchantia</taxon>
    </lineage>
</organism>
<evidence type="ECO:0000313" key="5">
    <source>
        <dbReference type="Proteomes" id="UP001162541"/>
    </source>
</evidence>
<proteinExistence type="predicted"/>
<reference evidence="3 4" key="1">
    <citation type="submission" date="2016-03" db="EMBL/GenBank/DDBJ databases">
        <title>Mechanisms controlling the formation of the plant cell surface in tip-growing cells are functionally conserved among land plants.</title>
        <authorList>
            <person name="Honkanen S."/>
            <person name="Jones V.A."/>
            <person name="Morieri G."/>
            <person name="Champion C."/>
            <person name="Hetherington A.J."/>
            <person name="Kelly S."/>
            <person name="Saint-Marcoux D."/>
            <person name="Proust H."/>
            <person name="Prescott H."/>
            <person name="Dolan L."/>
        </authorList>
    </citation>
    <scope>NUCLEOTIDE SEQUENCE [LARGE SCALE GENOMIC DNA]</scope>
    <source>
        <strain evidence="4">cv. Tak-1 and cv. Tak-2</strain>
        <tissue evidence="3">Whole gametophyte</tissue>
    </source>
</reference>
<evidence type="ECO:0000313" key="4">
    <source>
        <dbReference type="Proteomes" id="UP000077202"/>
    </source>
</evidence>
<sequence length="132" mass="14267">MASASRKHNLTGVFPQRKKATVASGKDKRFDKSSGAYDDVPVGGASLGGGSAQPAALITSRGGKQDLSGDYDEIESTLRQFDMNMAYGPCLGITRMERWERATRLGLSPPSNVRDMIVNLEASQDCLWEGRV</sequence>
<dbReference type="PANTHER" id="PTHR14303">
    <property type="entry name" value="DNA POLYMERASE DELTA SUBUNIT 4"/>
    <property type="match status" value="1"/>
</dbReference>
<reference evidence="5" key="3">
    <citation type="journal article" date="2020" name="Curr. Biol.">
        <title>Chromatin organization in early land plants reveals an ancestral association between H3K27me3, transposons, and constitutive heterochromatin.</title>
        <authorList>
            <person name="Montgomery S.A."/>
            <person name="Tanizawa Y."/>
            <person name="Galik B."/>
            <person name="Wang N."/>
            <person name="Ito T."/>
            <person name="Mochizuki T."/>
            <person name="Akimcheva S."/>
            <person name="Bowman J.L."/>
            <person name="Cognat V."/>
            <person name="Marechal-Drouard L."/>
            <person name="Ekker H."/>
            <person name="Hong S.F."/>
            <person name="Kohchi T."/>
            <person name="Lin S.S."/>
            <person name="Liu L.D."/>
            <person name="Nakamura Y."/>
            <person name="Valeeva L.R."/>
            <person name="Shakirov E.V."/>
            <person name="Shippen D.E."/>
            <person name="Wei W.L."/>
            <person name="Yagura M."/>
            <person name="Yamaoka S."/>
            <person name="Yamato K.T."/>
            <person name="Liu C."/>
            <person name="Berger F."/>
        </authorList>
    </citation>
    <scope>NUCLEOTIDE SEQUENCE [LARGE SCALE GENOMIC DNA]</scope>
    <source>
        <strain evidence="5">Tak-1</strain>
    </source>
</reference>
<evidence type="ECO:0008006" key="6">
    <source>
        <dbReference type="Google" id="ProtNLM"/>
    </source>
</evidence>
<dbReference type="GO" id="GO:0003887">
    <property type="term" value="F:DNA-directed DNA polymerase activity"/>
    <property type="evidence" value="ECO:0007669"/>
    <property type="project" value="TreeGrafter"/>
</dbReference>
<dbReference type="EMBL" id="LVLJ01000462">
    <property type="protein sequence ID" value="OAE34049.1"/>
    <property type="molecule type" value="Genomic_DNA"/>
</dbReference>
<dbReference type="AlphaFoldDB" id="A0A176WLY2"/>
<dbReference type="PANTHER" id="PTHR14303:SF0">
    <property type="entry name" value="DNA POLYMERASE DELTA SUBUNIT 4"/>
    <property type="match status" value="1"/>
</dbReference>
<accession>A0A176WLY2</accession>
<dbReference type="GO" id="GO:0043625">
    <property type="term" value="C:delta DNA polymerase complex"/>
    <property type="evidence" value="ECO:0007669"/>
    <property type="project" value="TreeGrafter"/>
</dbReference>
<keyword evidence="4" id="KW-1185">Reference proteome</keyword>
<dbReference type="EMBL" id="AP019866">
    <property type="protein sequence ID" value="BBN00319.1"/>
    <property type="molecule type" value="Genomic_DNA"/>
</dbReference>